<dbReference type="GO" id="GO:0005507">
    <property type="term" value="F:copper ion binding"/>
    <property type="evidence" value="ECO:0007669"/>
    <property type="project" value="InterPro"/>
</dbReference>
<evidence type="ECO:0000256" key="1">
    <source>
        <dbReference type="ARBA" id="ARBA00010609"/>
    </source>
</evidence>
<dbReference type="Pfam" id="PF07731">
    <property type="entry name" value="Cu-oxidase_2"/>
    <property type="match status" value="1"/>
</dbReference>
<dbReference type="GO" id="GO:0016491">
    <property type="term" value="F:oxidoreductase activity"/>
    <property type="evidence" value="ECO:0007669"/>
    <property type="project" value="InterPro"/>
</dbReference>
<reference evidence="4 5" key="1">
    <citation type="journal article" date="2010" name="Plant Cell">
        <title>The Chlorella variabilis NC64A genome reveals adaptation to photosymbiosis, coevolution with viruses, and cryptic sex.</title>
        <authorList>
            <person name="Blanc G."/>
            <person name="Duncan G."/>
            <person name="Agarkova I."/>
            <person name="Borodovsky M."/>
            <person name="Gurnon J."/>
            <person name="Kuo A."/>
            <person name="Lindquist E."/>
            <person name="Lucas S."/>
            <person name="Pangilinan J."/>
            <person name="Polle J."/>
            <person name="Salamov A."/>
            <person name="Terry A."/>
            <person name="Yamada T."/>
            <person name="Dunigan D.D."/>
            <person name="Grigoriev I.V."/>
            <person name="Claverie J.M."/>
            <person name="Van Etten J.L."/>
        </authorList>
    </citation>
    <scope>NUCLEOTIDE SEQUENCE [LARGE SCALE GENOMIC DNA]</scope>
    <source>
        <strain evidence="4 5">NC64A</strain>
    </source>
</reference>
<accession>E1ZM53</accession>
<dbReference type="Proteomes" id="UP000008141">
    <property type="component" value="Unassembled WGS sequence"/>
</dbReference>
<feature type="region of interest" description="Disordered" evidence="2">
    <location>
        <begin position="131"/>
        <end position="152"/>
    </location>
</feature>
<dbReference type="OrthoDB" id="508325at2759"/>
<dbReference type="EMBL" id="GL433853">
    <property type="protein sequence ID" value="EFN52943.1"/>
    <property type="molecule type" value="Genomic_DNA"/>
</dbReference>
<sequence>MLLIHPDPEPLVLPIGSVVHWDFTGMIGHPFHMHVVPFQIQALPLDALQPGMRYSNYFEVGDWHDTLNLPQTRSNASIPLRMNPYEISGYSVMHCHFLQHEDMGCMKMVKFECPGSDDPQPITCKAEPAVQGTMPMDDRKKMRRSGRRLSMQ</sequence>
<keyword evidence="5" id="KW-1185">Reference proteome</keyword>
<comment type="similarity">
    <text evidence="1">Belongs to the multicopper oxidase family.</text>
</comment>
<dbReference type="GeneID" id="17352444"/>
<feature type="domain" description="Plastocyanin-like" evidence="3">
    <location>
        <begin position="5"/>
        <end position="108"/>
    </location>
</feature>
<protein>
    <recommendedName>
        <fullName evidence="3">Plastocyanin-like domain-containing protein</fullName>
    </recommendedName>
</protein>
<name>E1ZM53_CHLVA</name>
<dbReference type="KEGG" id="cvr:CHLNCDRAFT_137305"/>
<dbReference type="Gene3D" id="2.60.40.420">
    <property type="entry name" value="Cupredoxins - blue copper proteins"/>
    <property type="match status" value="1"/>
</dbReference>
<organism evidence="5">
    <name type="scientific">Chlorella variabilis</name>
    <name type="common">Green alga</name>
    <dbReference type="NCBI Taxonomy" id="554065"/>
    <lineage>
        <taxon>Eukaryota</taxon>
        <taxon>Viridiplantae</taxon>
        <taxon>Chlorophyta</taxon>
        <taxon>core chlorophytes</taxon>
        <taxon>Trebouxiophyceae</taxon>
        <taxon>Chlorellales</taxon>
        <taxon>Chlorellaceae</taxon>
        <taxon>Chlorella clade</taxon>
        <taxon>Chlorella</taxon>
    </lineage>
</organism>
<dbReference type="AlphaFoldDB" id="E1ZM53"/>
<evidence type="ECO:0000313" key="5">
    <source>
        <dbReference type="Proteomes" id="UP000008141"/>
    </source>
</evidence>
<proteinExistence type="inferred from homology"/>
<feature type="compositionally biased region" description="Basic residues" evidence="2">
    <location>
        <begin position="141"/>
        <end position="152"/>
    </location>
</feature>
<dbReference type="RefSeq" id="XP_005845045.1">
    <property type="nucleotide sequence ID" value="XM_005844983.1"/>
</dbReference>
<dbReference type="InterPro" id="IPR008972">
    <property type="entry name" value="Cupredoxin"/>
</dbReference>
<evidence type="ECO:0000259" key="3">
    <source>
        <dbReference type="Pfam" id="PF07731"/>
    </source>
</evidence>
<gene>
    <name evidence="4" type="ORF">CHLNCDRAFT_137305</name>
</gene>
<dbReference type="SUPFAM" id="SSF49503">
    <property type="entry name" value="Cupredoxins"/>
    <property type="match status" value="1"/>
</dbReference>
<dbReference type="InParanoid" id="E1ZM53"/>
<evidence type="ECO:0000313" key="4">
    <source>
        <dbReference type="EMBL" id="EFN52943.1"/>
    </source>
</evidence>
<dbReference type="InterPro" id="IPR011706">
    <property type="entry name" value="Cu-oxidase_C"/>
</dbReference>
<evidence type="ECO:0000256" key="2">
    <source>
        <dbReference type="SAM" id="MobiDB-lite"/>
    </source>
</evidence>